<dbReference type="AlphaFoldDB" id="A0AA89BRR2"/>
<reference evidence="2" key="1">
    <citation type="submission" date="2019-08" db="EMBL/GenBank/DDBJ databases">
        <title>The improved chromosome-level genome for the pearl oyster Pinctada fucata martensii using PacBio sequencing and Hi-C.</title>
        <authorList>
            <person name="Zheng Z."/>
        </authorList>
    </citation>
    <scope>NUCLEOTIDE SEQUENCE</scope>
    <source>
        <strain evidence="2">ZZ-2019</strain>
        <tissue evidence="2">Adductor muscle</tissue>
    </source>
</reference>
<protein>
    <recommendedName>
        <fullName evidence="1">Cadherin-like beta-sandwich-like domain-containing protein</fullName>
    </recommendedName>
</protein>
<keyword evidence="3" id="KW-1185">Reference proteome</keyword>
<organism evidence="2 3">
    <name type="scientific">Pinctada imbricata</name>
    <name type="common">Atlantic pearl-oyster</name>
    <name type="synonym">Pinctada martensii</name>
    <dbReference type="NCBI Taxonomy" id="66713"/>
    <lineage>
        <taxon>Eukaryota</taxon>
        <taxon>Metazoa</taxon>
        <taxon>Spiralia</taxon>
        <taxon>Lophotrochozoa</taxon>
        <taxon>Mollusca</taxon>
        <taxon>Bivalvia</taxon>
        <taxon>Autobranchia</taxon>
        <taxon>Pteriomorphia</taxon>
        <taxon>Pterioida</taxon>
        <taxon>Pterioidea</taxon>
        <taxon>Pteriidae</taxon>
        <taxon>Pinctada</taxon>
    </lineage>
</organism>
<dbReference type="Pfam" id="PF12733">
    <property type="entry name" value="Cadherin-like"/>
    <property type="match status" value="2"/>
</dbReference>
<dbReference type="EMBL" id="VSWD01000009">
    <property type="protein sequence ID" value="KAK3093084.1"/>
    <property type="molecule type" value="Genomic_DNA"/>
</dbReference>
<sequence length="505" mass="55474">MDDCTLEKLVVKPGKLSPNFQKNETEYSITVASNVEKLSVDPLTSDSGASYCLRFEGGGGGKEVPLIEGAVVDVRIEVSAEDGTIKNYYIHAKRLSAKDATLSDLQLTGGKLVPSFSPDVMYYSCLLPCNVANVTLKPVAPDPKNVVTVCGEKPGTPMPLNVGETNIPVEVTSADGSNKQVYSIDVMRKQVPRYVKIVDASLAQKYECPYSLSPIYRPITIRGSDPKHTYSAPNLEEKTRTNKVDPLSGMPFGKDWKIIDYELDKQVASTVAKIPLTNGGFSSEGKIGALAADIAKCNISPTAADVKDKFKDTQAPINHTVQVRKWEKNLHKIFDETDVTKLRGAGAEFVEKYFDSLPKPGQSRQWMEDESLLDHLENASFFYATAIKFKPKDAYLHMRLDQVLEESYYAEDLFGLKKEEEAEALPSFNIQAKESSKDEECAAICKLRGVDAGTAPIALQLKAIDEEYHALVDSGQSGKADHVQGLYAFKSKQASQVGMVYIDDL</sequence>
<feature type="domain" description="Cadherin-like beta-sandwich-like" evidence="1">
    <location>
        <begin position="102"/>
        <end position="188"/>
    </location>
</feature>
<gene>
    <name evidence="2" type="ORF">FSP39_010869</name>
</gene>
<dbReference type="InterPro" id="IPR025883">
    <property type="entry name" value="Cadherin-like_domain"/>
</dbReference>
<evidence type="ECO:0000259" key="1">
    <source>
        <dbReference type="Pfam" id="PF12733"/>
    </source>
</evidence>
<name>A0AA89BRR2_PINIB</name>
<dbReference type="Proteomes" id="UP001186944">
    <property type="component" value="Unassembled WGS sequence"/>
</dbReference>
<evidence type="ECO:0000313" key="3">
    <source>
        <dbReference type="Proteomes" id="UP001186944"/>
    </source>
</evidence>
<proteinExistence type="predicted"/>
<accession>A0AA89BRR2</accession>
<feature type="domain" description="Cadherin-like beta-sandwich-like" evidence="1">
    <location>
        <begin position="8"/>
        <end position="94"/>
    </location>
</feature>
<comment type="caution">
    <text evidence="2">The sequence shown here is derived from an EMBL/GenBank/DDBJ whole genome shotgun (WGS) entry which is preliminary data.</text>
</comment>
<evidence type="ECO:0000313" key="2">
    <source>
        <dbReference type="EMBL" id="KAK3093084.1"/>
    </source>
</evidence>